<feature type="signal peptide" evidence="1">
    <location>
        <begin position="1"/>
        <end position="19"/>
    </location>
</feature>
<dbReference type="GO" id="GO:0005549">
    <property type="term" value="F:odorant binding"/>
    <property type="evidence" value="ECO:0007669"/>
    <property type="project" value="InterPro"/>
</dbReference>
<feature type="chain" id="PRO_5043474986" evidence="1">
    <location>
        <begin position="20"/>
        <end position="151"/>
    </location>
</feature>
<reference evidence="2 3" key="1">
    <citation type="submission" date="2022-12" db="EMBL/GenBank/DDBJ databases">
        <title>Chromosome-level genome assembly of true bugs.</title>
        <authorList>
            <person name="Ma L."/>
            <person name="Li H."/>
        </authorList>
    </citation>
    <scope>NUCLEOTIDE SEQUENCE [LARGE SCALE GENOMIC DNA]</scope>
    <source>
        <strain evidence="2">Lab_2022b</strain>
    </source>
</reference>
<comment type="caution">
    <text evidence="2">The sequence shown here is derived from an EMBL/GenBank/DDBJ whole genome shotgun (WGS) entry which is preliminary data.</text>
</comment>
<dbReference type="CDD" id="cd23992">
    <property type="entry name" value="PBP_GOBP"/>
    <property type="match status" value="1"/>
</dbReference>
<dbReference type="InterPro" id="IPR006170">
    <property type="entry name" value="PBP/GOBP"/>
</dbReference>
<dbReference type="EMBL" id="JAPXFL010000001">
    <property type="protein sequence ID" value="KAK9512402.1"/>
    <property type="molecule type" value="Genomic_DNA"/>
</dbReference>
<accession>A0AAW1DQ72</accession>
<dbReference type="SUPFAM" id="SSF47565">
    <property type="entry name" value="Insect pheromone/odorant-binding proteins"/>
    <property type="match status" value="1"/>
</dbReference>
<keyword evidence="1" id="KW-0732">Signal</keyword>
<dbReference type="Pfam" id="PF01395">
    <property type="entry name" value="PBP_GOBP"/>
    <property type="match status" value="1"/>
</dbReference>
<dbReference type="InterPro" id="IPR036728">
    <property type="entry name" value="PBP_GOBP_sf"/>
</dbReference>
<evidence type="ECO:0000313" key="3">
    <source>
        <dbReference type="Proteomes" id="UP001461498"/>
    </source>
</evidence>
<dbReference type="Proteomes" id="UP001461498">
    <property type="component" value="Unassembled WGS sequence"/>
</dbReference>
<dbReference type="AlphaFoldDB" id="A0AAW1DQ72"/>
<protein>
    <submittedName>
        <fullName evidence="2">Uncharacterized protein</fullName>
    </submittedName>
</protein>
<sequence length="151" mass="17271">MAKLFVIITILSTVAFVLAEETIKGLNAKQLEDLEEKIYEECRVKENVAKSLMDEYDKQDGGVPNTTEFQKMLVCFGEKMGYLVGGKANWDKLKLAEEIYHEANANDLKKALEIQEQCKVHETHQHADLNELVYELAKCAKEGYQKANLEW</sequence>
<organism evidence="2 3">
    <name type="scientific">Rhynocoris fuscipes</name>
    <dbReference type="NCBI Taxonomy" id="488301"/>
    <lineage>
        <taxon>Eukaryota</taxon>
        <taxon>Metazoa</taxon>
        <taxon>Ecdysozoa</taxon>
        <taxon>Arthropoda</taxon>
        <taxon>Hexapoda</taxon>
        <taxon>Insecta</taxon>
        <taxon>Pterygota</taxon>
        <taxon>Neoptera</taxon>
        <taxon>Paraneoptera</taxon>
        <taxon>Hemiptera</taxon>
        <taxon>Heteroptera</taxon>
        <taxon>Panheteroptera</taxon>
        <taxon>Cimicomorpha</taxon>
        <taxon>Reduviidae</taxon>
        <taxon>Harpactorinae</taxon>
        <taxon>Harpactorini</taxon>
        <taxon>Rhynocoris</taxon>
    </lineage>
</organism>
<dbReference type="Gene3D" id="1.10.238.20">
    <property type="entry name" value="Pheromone/general odorant binding protein domain"/>
    <property type="match status" value="1"/>
</dbReference>
<evidence type="ECO:0000256" key="1">
    <source>
        <dbReference type="SAM" id="SignalP"/>
    </source>
</evidence>
<evidence type="ECO:0000313" key="2">
    <source>
        <dbReference type="EMBL" id="KAK9512402.1"/>
    </source>
</evidence>
<proteinExistence type="predicted"/>
<gene>
    <name evidence="2" type="ORF">O3M35_000840</name>
</gene>
<keyword evidence="3" id="KW-1185">Reference proteome</keyword>
<name>A0AAW1DQ72_9HEMI</name>